<dbReference type="PANTHER" id="PTHR47642">
    <property type="entry name" value="ATP-DEPENDENT DNA HELICASE"/>
    <property type="match status" value="1"/>
</dbReference>
<protein>
    <submittedName>
        <fullName evidence="3">Uncharacterized protein</fullName>
    </submittedName>
</protein>
<keyword evidence="2" id="KW-0472">Membrane</keyword>
<keyword evidence="4" id="KW-1185">Reference proteome</keyword>
<dbReference type="EMBL" id="QKYT01000028">
    <property type="protein sequence ID" value="RIA97549.1"/>
    <property type="molecule type" value="Genomic_DNA"/>
</dbReference>
<dbReference type="SUPFAM" id="SSF52540">
    <property type="entry name" value="P-loop containing nucleoside triphosphate hydrolases"/>
    <property type="match status" value="1"/>
</dbReference>
<dbReference type="STRING" id="658196.A0A397TJK7"/>
<organism evidence="3 4">
    <name type="scientific">Glomus cerebriforme</name>
    <dbReference type="NCBI Taxonomy" id="658196"/>
    <lineage>
        <taxon>Eukaryota</taxon>
        <taxon>Fungi</taxon>
        <taxon>Fungi incertae sedis</taxon>
        <taxon>Mucoromycota</taxon>
        <taxon>Glomeromycotina</taxon>
        <taxon>Glomeromycetes</taxon>
        <taxon>Glomerales</taxon>
        <taxon>Glomeraceae</taxon>
        <taxon>Glomus</taxon>
    </lineage>
</organism>
<evidence type="ECO:0000313" key="4">
    <source>
        <dbReference type="Proteomes" id="UP000265703"/>
    </source>
</evidence>
<evidence type="ECO:0000313" key="3">
    <source>
        <dbReference type="EMBL" id="RIA97549.1"/>
    </source>
</evidence>
<dbReference type="Proteomes" id="UP000265703">
    <property type="component" value="Unassembled WGS sequence"/>
</dbReference>
<dbReference type="Gene3D" id="3.40.50.300">
    <property type="entry name" value="P-loop containing nucleotide triphosphate hydrolases"/>
    <property type="match status" value="1"/>
</dbReference>
<gene>
    <name evidence="3" type="ORF">C1645_813969</name>
</gene>
<dbReference type="InterPro" id="IPR051055">
    <property type="entry name" value="PIF1_helicase"/>
</dbReference>
<reference evidence="3 4" key="1">
    <citation type="submission" date="2018-06" db="EMBL/GenBank/DDBJ databases">
        <title>Comparative genomics reveals the genomic features of Rhizophagus irregularis, R. cerebriforme, R. diaphanum and Gigaspora rosea, and their symbiotic lifestyle signature.</title>
        <authorList>
            <person name="Morin E."/>
            <person name="San Clemente H."/>
            <person name="Chen E.C.H."/>
            <person name="De La Providencia I."/>
            <person name="Hainaut M."/>
            <person name="Kuo A."/>
            <person name="Kohler A."/>
            <person name="Murat C."/>
            <person name="Tang N."/>
            <person name="Roy S."/>
            <person name="Loubradou J."/>
            <person name="Henrissat B."/>
            <person name="Grigoriev I.V."/>
            <person name="Corradi N."/>
            <person name="Roux C."/>
            <person name="Martin F.M."/>
        </authorList>
    </citation>
    <scope>NUCLEOTIDE SEQUENCE [LARGE SCALE GENOMIC DNA]</scope>
    <source>
        <strain evidence="3 4">DAOM 227022</strain>
    </source>
</reference>
<name>A0A397TJK7_9GLOM</name>
<accession>A0A397TJK7</accession>
<evidence type="ECO:0000256" key="2">
    <source>
        <dbReference type="ARBA" id="ARBA00023136"/>
    </source>
</evidence>
<evidence type="ECO:0000256" key="1">
    <source>
        <dbReference type="ARBA" id="ARBA00004370"/>
    </source>
</evidence>
<dbReference type="GO" id="GO:0005886">
    <property type="term" value="C:plasma membrane"/>
    <property type="evidence" value="ECO:0007669"/>
    <property type="project" value="InterPro"/>
</dbReference>
<dbReference type="InterPro" id="IPR020894">
    <property type="entry name" value="Cadherin_CS"/>
</dbReference>
<dbReference type="Pfam" id="PF13245">
    <property type="entry name" value="AAA_19"/>
    <property type="match status" value="1"/>
</dbReference>
<dbReference type="AlphaFoldDB" id="A0A397TJK7"/>
<proteinExistence type="predicted"/>
<dbReference type="GO" id="GO:0007155">
    <property type="term" value="P:cell adhesion"/>
    <property type="evidence" value="ECO:0007669"/>
    <property type="project" value="InterPro"/>
</dbReference>
<dbReference type="InterPro" id="IPR027417">
    <property type="entry name" value="P-loop_NTPase"/>
</dbReference>
<dbReference type="OrthoDB" id="2445660at2759"/>
<sequence length="392" mass="45881">MINNNTIRSDVPDPNLELELYYLVMTYQIHTCNAKCGGPVPSGERCKKGFPKPYSSCTYYDNESFHYTYHCINQLDRWVVPYHAPTLLIWKAHMNAQYVTDRDLAGYINKYIAKPELSHLFNVQKGNLYYEYVYARRLDSIELMFLLLGEKICNFSVQVLYLTTDPPSTCSKAIMSISLIDLNDNDPYWKDRIEKYFARPNNEIFNNMTYREYYEKYNIYGTFNGSSRRNIYTDGLGNYVIKRIIPILARICHLSIEYGELYFYQQLLLSLLCHSEDELKGNYNTYKDHFIARFPERFAEALEQSPRDGQHYPYFIITGTAGNGKTFIINFIINELSNNYNHQEYLLMAPTGVAAQNMGGYTIHSLLRIHSYGSSYQTLAFSDPQFYQQLRQ</sequence>
<comment type="subcellular location">
    <subcellularLocation>
        <location evidence="1">Membrane</location>
    </subcellularLocation>
</comment>
<comment type="caution">
    <text evidence="3">The sequence shown here is derived from an EMBL/GenBank/DDBJ whole genome shotgun (WGS) entry which is preliminary data.</text>
</comment>
<dbReference type="PROSITE" id="PS00232">
    <property type="entry name" value="CADHERIN_1"/>
    <property type="match status" value="1"/>
</dbReference>